<proteinExistence type="predicted"/>
<protein>
    <submittedName>
        <fullName evidence="1">Uncharacterized protein</fullName>
    </submittedName>
</protein>
<keyword evidence="2" id="KW-1185">Reference proteome</keyword>
<evidence type="ECO:0000313" key="1">
    <source>
        <dbReference type="EMBL" id="CAK9326063.1"/>
    </source>
</evidence>
<name>A0ABP0Z2R2_9ROSI</name>
<dbReference type="Proteomes" id="UP001642487">
    <property type="component" value="Chromosome 7"/>
</dbReference>
<organism evidence="1 2">
    <name type="scientific">Citrullus colocynthis</name>
    <name type="common">colocynth</name>
    <dbReference type="NCBI Taxonomy" id="252529"/>
    <lineage>
        <taxon>Eukaryota</taxon>
        <taxon>Viridiplantae</taxon>
        <taxon>Streptophyta</taxon>
        <taxon>Embryophyta</taxon>
        <taxon>Tracheophyta</taxon>
        <taxon>Spermatophyta</taxon>
        <taxon>Magnoliopsida</taxon>
        <taxon>eudicotyledons</taxon>
        <taxon>Gunneridae</taxon>
        <taxon>Pentapetalae</taxon>
        <taxon>rosids</taxon>
        <taxon>fabids</taxon>
        <taxon>Cucurbitales</taxon>
        <taxon>Cucurbitaceae</taxon>
        <taxon>Benincaseae</taxon>
        <taxon>Citrullus</taxon>
    </lineage>
</organism>
<dbReference type="EMBL" id="OZ021741">
    <property type="protein sequence ID" value="CAK9326063.1"/>
    <property type="molecule type" value="Genomic_DNA"/>
</dbReference>
<evidence type="ECO:0000313" key="2">
    <source>
        <dbReference type="Proteomes" id="UP001642487"/>
    </source>
</evidence>
<gene>
    <name evidence="1" type="ORF">CITCOLO1_LOCUS18391</name>
</gene>
<accession>A0ABP0Z2R2</accession>
<sequence length="69" mass="7624">MEQIELFGELGCGMEQIGLFGELGSYSVRAKRRARQQISWRRLASWAGADRPAGSTVAVAEDLGRTRPE</sequence>
<reference evidence="1 2" key="1">
    <citation type="submission" date="2024-03" db="EMBL/GenBank/DDBJ databases">
        <authorList>
            <person name="Gkanogiannis A."/>
            <person name="Becerra Lopez-Lavalle L."/>
        </authorList>
    </citation>
    <scope>NUCLEOTIDE SEQUENCE [LARGE SCALE GENOMIC DNA]</scope>
</reference>